<sequence>MEEALILTKIEEFFLEQYEWDKFQELRERLQKIKEPREKLDEMKNFYDVINSLDKNIILGAMQEK</sequence>
<name>A0ABM9NCJ5_RICHE</name>
<keyword evidence="2" id="KW-1185">Reference proteome</keyword>
<organism evidence="1 2">
    <name type="scientific">Rickettsia helvetica</name>
    <dbReference type="NCBI Taxonomy" id="35789"/>
    <lineage>
        <taxon>Bacteria</taxon>
        <taxon>Pseudomonadati</taxon>
        <taxon>Pseudomonadota</taxon>
        <taxon>Alphaproteobacteria</taxon>
        <taxon>Rickettsiales</taxon>
        <taxon>Rickettsiaceae</taxon>
        <taxon>Rickettsieae</taxon>
        <taxon>Rickettsia</taxon>
        <taxon>spotted fever group</taxon>
    </lineage>
</organism>
<proteinExistence type="predicted"/>
<dbReference type="RefSeq" id="WP_232203618.1">
    <property type="nucleotide sequence ID" value="NZ_OY974080.1"/>
</dbReference>
<protein>
    <submittedName>
        <fullName evidence="1">Uncharacterized protein</fullName>
    </submittedName>
</protein>
<dbReference type="EMBL" id="OZ018776">
    <property type="protein sequence ID" value="CAK9121266.1"/>
    <property type="molecule type" value="Genomic_DNA"/>
</dbReference>
<evidence type="ECO:0000313" key="2">
    <source>
        <dbReference type="Proteomes" id="UP001642485"/>
    </source>
</evidence>
<reference evidence="1 2" key="1">
    <citation type="submission" date="2024-02" db="EMBL/GenBank/DDBJ databases">
        <authorList>
            <person name="Nijsse B."/>
            <person name="Sprong H."/>
        </authorList>
    </citation>
    <scope>NUCLEOTIDE SEQUENCE [LARGE SCALE GENOMIC DNA]</scope>
    <source>
        <strain evidence="1">OB144</strain>
    </source>
</reference>
<dbReference type="Proteomes" id="UP001642485">
    <property type="component" value="Chromosome"/>
</dbReference>
<gene>
    <name evidence="1" type="ORF">OB144RH_05705</name>
</gene>
<evidence type="ECO:0000313" key="1">
    <source>
        <dbReference type="EMBL" id="CAK9121266.1"/>
    </source>
</evidence>
<accession>A0ABM9NCJ5</accession>